<evidence type="ECO:0000313" key="3">
    <source>
        <dbReference type="Proteomes" id="UP000283601"/>
    </source>
</evidence>
<dbReference type="InterPro" id="IPR013651">
    <property type="entry name" value="ATP-grasp_RimK-type"/>
</dbReference>
<comment type="caution">
    <text evidence="2">The sequence shown here is derived from an EMBL/GenBank/DDBJ whole genome shotgun (WGS) entry which is preliminary data.</text>
</comment>
<dbReference type="GO" id="GO:0018169">
    <property type="term" value="F:ribosomal S6-glutamic acid ligase activity"/>
    <property type="evidence" value="ECO:0007669"/>
    <property type="project" value="TreeGrafter"/>
</dbReference>
<dbReference type="Gene3D" id="3.30.1490.20">
    <property type="entry name" value="ATP-grasp fold, A domain"/>
    <property type="match status" value="1"/>
</dbReference>
<sequence>MKIAICCRKGSFSDYWLTYCEENGISYKKVDAYQSDIMKQIEDCDAFMWHFSHLDYKDKVFAKQLLYSIEASGKPVFPNFKTVWHFDDKLGQKYLFESIKAPLVTSYAFYTKQEALLWANKASFPKVFKLRGGAGSTNVRLVDTRKEAVSLISRAFSRGFSAYDPLASLKDRWRDYRSGKCPFFVLLKSFFRLFIVSSAIKLLPLEKGYVYFQDFIPNNDTDTRIVVIGDKIIGERRGVRNGDFRASGSHILLPDASKVDMRCVQLAYNVSKKLGLQIGVFDFVHDKDNPLLVEVSYGTDPDYTECEGYWNERLQFTSAPINLPKMIIESFIQNSSN</sequence>
<dbReference type="GO" id="GO:0005737">
    <property type="term" value="C:cytoplasm"/>
    <property type="evidence" value="ECO:0007669"/>
    <property type="project" value="TreeGrafter"/>
</dbReference>
<proteinExistence type="predicted"/>
<dbReference type="RefSeq" id="WP_118132078.1">
    <property type="nucleotide sequence ID" value="NZ_CALNHV010000014.1"/>
</dbReference>
<dbReference type="Gene3D" id="3.30.470.20">
    <property type="entry name" value="ATP-grasp fold, B domain"/>
    <property type="match status" value="1"/>
</dbReference>
<accession>A0A414INZ7</accession>
<protein>
    <recommendedName>
        <fullName evidence="1">ATP-grasp fold RimK-type domain-containing protein</fullName>
    </recommendedName>
</protein>
<dbReference type="InterPro" id="IPR013815">
    <property type="entry name" value="ATP_grasp_subdomain_1"/>
</dbReference>
<dbReference type="PANTHER" id="PTHR21621:SF0">
    <property type="entry name" value="BETA-CITRYLGLUTAMATE SYNTHASE B-RELATED"/>
    <property type="match status" value="1"/>
</dbReference>
<dbReference type="Proteomes" id="UP000283601">
    <property type="component" value="Unassembled WGS sequence"/>
</dbReference>
<dbReference type="GO" id="GO:0009432">
    <property type="term" value="P:SOS response"/>
    <property type="evidence" value="ECO:0007669"/>
    <property type="project" value="TreeGrafter"/>
</dbReference>
<feature type="domain" description="ATP-grasp fold RimK-type" evidence="1">
    <location>
        <begin position="210"/>
        <end position="296"/>
    </location>
</feature>
<evidence type="ECO:0000259" key="1">
    <source>
        <dbReference type="Pfam" id="PF08443"/>
    </source>
</evidence>
<dbReference type="EMBL" id="QSJZ01000001">
    <property type="protein sequence ID" value="RHE26117.1"/>
    <property type="molecule type" value="Genomic_DNA"/>
</dbReference>
<dbReference type="SUPFAM" id="SSF56059">
    <property type="entry name" value="Glutathione synthetase ATP-binding domain-like"/>
    <property type="match status" value="1"/>
</dbReference>
<dbReference type="AlphaFoldDB" id="A0A414INZ7"/>
<gene>
    <name evidence="2" type="ORF">DW758_03465</name>
</gene>
<dbReference type="GO" id="GO:0005524">
    <property type="term" value="F:ATP binding"/>
    <property type="evidence" value="ECO:0007669"/>
    <property type="project" value="InterPro"/>
</dbReference>
<dbReference type="Pfam" id="PF08443">
    <property type="entry name" value="RimK"/>
    <property type="match status" value="1"/>
</dbReference>
<reference evidence="2 3" key="1">
    <citation type="submission" date="2018-08" db="EMBL/GenBank/DDBJ databases">
        <title>A genome reference for cultivated species of the human gut microbiota.</title>
        <authorList>
            <person name="Zou Y."/>
            <person name="Xue W."/>
            <person name="Luo G."/>
        </authorList>
    </citation>
    <scope>NUCLEOTIDE SEQUENCE [LARGE SCALE GENOMIC DNA]</scope>
    <source>
        <strain evidence="2 3">AM29-12AC</strain>
    </source>
</reference>
<evidence type="ECO:0000313" key="2">
    <source>
        <dbReference type="EMBL" id="RHE26117.1"/>
    </source>
</evidence>
<dbReference type="PANTHER" id="PTHR21621">
    <property type="entry name" value="RIBOSOMAL PROTEIN S6 MODIFICATION PROTEIN"/>
    <property type="match status" value="1"/>
</dbReference>
<name>A0A414INZ7_BACUN</name>
<organism evidence="2 3">
    <name type="scientific">Bacteroides uniformis</name>
    <dbReference type="NCBI Taxonomy" id="820"/>
    <lineage>
        <taxon>Bacteria</taxon>
        <taxon>Pseudomonadati</taxon>
        <taxon>Bacteroidota</taxon>
        <taxon>Bacteroidia</taxon>
        <taxon>Bacteroidales</taxon>
        <taxon>Bacteroidaceae</taxon>
        <taxon>Bacteroides</taxon>
    </lineage>
</organism>